<comment type="cofactor">
    <cofactor evidence="2 9">
        <name>Mg(2+)</name>
        <dbReference type="ChEBI" id="CHEBI:18420"/>
    </cofactor>
</comment>
<comment type="subunit">
    <text evidence="4">Homodimer.</text>
</comment>
<evidence type="ECO:0000256" key="8">
    <source>
        <dbReference type="ARBA" id="ARBA00032272"/>
    </source>
</evidence>
<keyword evidence="9" id="KW-0479">Metal-binding</keyword>
<evidence type="ECO:0000256" key="1">
    <source>
        <dbReference type="ARBA" id="ARBA00000847"/>
    </source>
</evidence>
<evidence type="ECO:0000256" key="5">
    <source>
        <dbReference type="ARBA" id="ARBA00016377"/>
    </source>
</evidence>
<evidence type="ECO:0000256" key="6">
    <source>
        <dbReference type="ARBA" id="ARBA00022801"/>
    </source>
</evidence>
<proteinExistence type="inferred from homology"/>
<dbReference type="GO" id="GO:0016818">
    <property type="term" value="F:hydrolase activity, acting on acid anhydrides, in phosphorus-containing anhydrides"/>
    <property type="evidence" value="ECO:0007669"/>
    <property type="project" value="InterPro"/>
</dbReference>
<keyword evidence="13" id="KW-1185">Reference proteome</keyword>
<comment type="catalytic activity">
    <reaction evidence="1">
        <text>GDP-alpha-D-mannose + H2O = alpha-D-mannose 1-phosphate + GMP + 2 H(+)</text>
        <dbReference type="Rhea" id="RHEA:27978"/>
        <dbReference type="ChEBI" id="CHEBI:15377"/>
        <dbReference type="ChEBI" id="CHEBI:15378"/>
        <dbReference type="ChEBI" id="CHEBI:57527"/>
        <dbReference type="ChEBI" id="CHEBI:58115"/>
        <dbReference type="ChEBI" id="CHEBI:58409"/>
    </reaction>
</comment>
<feature type="domain" description="Nudix hydrolase" evidence="11">
    <location>
        <begin position="48"/>
        <end position="187"/>
    </location>
</feature>
<dbReference type="GO" id="GO:0006753">
    <property type="term" value="P:nucleoside phosphate metabolic process"/>
    <property type="evidence" value="ECO:0007669"/>
    <property type="project" value="TreeGrafter"/>
</dbReference>
<feature type="binding site" evidence="9">
    <location>
        <position position="90"/>
    </location>
    <ligand>
        <name>Mg(2+)</name>
        <dbReference type="ChEBI" id="CHEBI:18420"/>
        <label>1</label>
    </ligand>
</feature>
<accession>A0A934S5G4</accession>
<evidence type="ECO:0000256" key="10">
    <source>
        <dbReference type="PIRSR" id="PIRSR604385-3"/>
    </source>
</evidence>
<dbReference type="CDD" id="cd24157">
    <property type="entry name" value="NUDIX_GDPMK"/>
    <property type="match status" value="1"/>
</dbReference>
<comment type="caution">
    <text evidence="12">The sequence shown here is derived from an EMBL/GenBank/DDBJ whole genome shotgun (WGS) entry which is preliminary data.</text>
</comment>
<keyword evidence="9" id="KW-0460">Magnesium</keyword>
<dbReference type="GO" id="GO:0019693">
    <property type="term" value="P:ribose phosphate metabolic process"/>
    <property type="evidence" value="ECO:0007669"/>
    <property type="project" value="TreeGrafter"/>
</dbReference>
<feature type="binding site" evidence="9">
    <location>
        <position position="105"/>
    </location>
    <ligand>
        <name>Mg(2+)</name>
        <dbReference type="ChEBI" id="CHEBI:18420"/>
        <label>1</label>
    </ligand>
</feature>
<evidence type="ECO:0000313" key="12">
    <source>
        <dbReference type="EMBL" id="MBK1881519.1"/>
    </source>
</evidence>
<evidence type="ECO:0000256" key="2">
    <source>
        <dbReference type="ARBA" id="ARBA00001946"/>
    </source>
</evidence>
<dbReference type="AlphaFoldDB" id="A0A934S5G4"/>
<dbReference type="EMBL" id="JAENIJ010000004">
    <property type="protein sequence ID" value="MBK1881519.1"/>
    <property type="molecule type" value="Genomic_DNA"/>
</dbReference>
<dbReference type="Gene3D" id="3.90.79.10">
    <property type="entry name" value="Nucleoside Triphosphate Pyrophosphohydrolase"/>
    <property type="match status" value="1"/>
</dbReference>
<dbReference type="Pfam" id="PF00293">
    <property type="entry name" value="NUDIX"/>
    <property type="match status" value="1"/>
</dbReference>
<evidence type="ECO:0000256" key="9">
    <source>
        <dbReference type="PIRSR" id="PIRSR604385-2"/>
    </source>
</evidence>
<dbReference type="InterPro" id="IPR004385">
    <property type="entry name" value="NDP_pyrophosphatase"/>
</dbReference>
<evidence type="ECO:0000256" key="4">
    <source>
        <dbReference type="ARBA" id="ARBA00011738"/>
    </source>
</evidence>
<dbReference type="InterPro" id="IPR015797">
    <property type="entry name" value="NUDIX_hydrolase-like_dom_sf"/>
</dbReference>
<dbReference type="PANTHER" id="PTHR11839:SF18">
    <property type="entry name" value="NUDIX HYDROLASE DOMAIN-CONTAINING PROTEIN"/>
    <property type="match status" value="1"/>
</dbReference>
<dbReference type="InterPro" id="IPR000086">
    <property type="entry name" value="NUDIX_hydrolase_dom"/>
</dbReference>
<dbReference type="PANTHER" id="PTHR11839">
    <property type="entry name" value="UDP/ADP-SUGAR PYROPHOSPHATASE"/>
    <property type="match status" value="1"/>
</dbReference>
<dbReference type="Proteomes" id="UP000603141">
    <property type="component" value="Unassembled WGS sequence"/>
</dbReference>
<evidence type="ECO:0000313" key="13">
    <source>
        <dbReference type="Proteomes" id="UP000603141"/>
    </source>
</evidence>
<keyword evidence="6" id="KW-0378">Hydrolase</keyword>
<evidence type="ECO:0000256" key="7">
    <source>
        <dbReference type="ARBA" id="ARBA00032162"/>
    </source>
</evidence>
<evidence type="ECO:0000256" key="3">
    <source>
        <dbReference type="ARBA" id="ARBA00007275"/>
    </source>
</evidence>
<dbReference type="SUPFAM" id="SSF55811">
    <property type="entry name" value="Nudix"/>
    <property type="match status" value="1"/>
</dbReference>
<evidence type="ECO:0000259" key="11">
    <source>
        <dbReference type="PROSITE" id="PS51462"/>
    </source>
</evidence>
<name>A0A934S5G4_9BACT</name>
<feature type="short sequence motif" description="Nudix box" evidence="10">
    <location>
        <begin position="91"/>
        <end position="112"/>
    </location>
</feature>
<sequence length="202" mass="22635">MDLPVDAPPIRIREVKVLANDWAVLKKTTFDHQRADGRWQTVSRETYDRGNGVTILLVNRSARTVLLTRQFRFPAYVNGVPDGMLIESCAGVLEQVDPVEAIRQEVSEETGYRVEAPRKLFELFMSPGSVTEKVTFFIADYDSSQKAERGGGLEHEGEDIETLELGFEEAWAMVDDGRIIDGKTVILLQHLKIHDSGPMGDS</sequence>
<feature type="binding site" evidence="9">
    <location>
        <position position="158"/>
    </location>
    <ligand>
        <name>Mg(2+)</name>
        <dbReference type="ChEBI" id="CHEBI:18420"/>
        <label>1</label>
    </ligand>
</feature>
<protein>
    <recommendedName>
        <fullName evidence="5">GDP-mannose pyrophosphatase</fullName>
    </recommendedName>
    <alternativeName>
        <fullName evidence="7">GDP-mannose hydrolase</fullName>
    </alternativeName>
    <alternativeName>
        <fullName evidence="8">GDPMK</fullName>
    </alternativeName>
</protein>
<reference evidence="12" key="1">
    <citation type="submission" date="2021-01" db="EMBL/GenBank/DDBJ databases">
        <title>Modified the classification status of verrucomicrobia.</title>
        <authorList>
            <person name="Feng X."/>
        </authorList>
    </citation>
    <scope>NUCLEOTIDE SEQUENCE</scope>
    <source>
        <strain evidence="12">KCTC 22041</strain>
    </source>
</reference>
<dbReference type="NCBIfam" id="TIGR00052">
    <property type="entry name" value="nudix-type nucleoside diphosphatase, YffH/AdpP family"/>
    <property type="match status" value="1"/>
</dbReference>
<comment type="similarity">
    <text evidence="3">Belongs to the Nudix hydrolase family. NudK subfamily.</text>
</comment>
<dbReference type="GO" id="GO:0046872">
    <property type="term" value="F:metal ion binding"/>
    <property type="evidence" value="ECO:0007669"/>
    <property type="project" value="UniProtKB-KW"/>
</dbReference>
<feature type="binding site" evidence="9">
    <location>
        <position position="109"/>
    </location>
    <ligand>
        <name>Mg(2+)</name>
        <dbReference type="ChEBI" id="CHEBI:18420"/>
        <label>1</label>
    </ligand>
</feature>
<gene>
    <name evidence="12" type="ORF">JIN85_03770</name>
</gene>
<dbReference type="GO" id="GO:0005829">
    <property type="term" value="C:cytosol"/>
    <property type="evidence" value="ECO:0007669"/>
    <property type="project" value="TreeGrafter"/>
</dbReference>
<dbReference type="PROSITE" id="PS51462">
    <property type="entry name" value="NUDIX"/>
    <property type="match status" value="1"/>
</dbReference>
<dbReference type="RefSeq" id="WP_200267802.1">
    <property type="nucleotide sequence ID" value="NZ_JAENIJ010000004.1"/>
</dbReference>
<organism evidence="12 13">
    <name type="scientific">Luteolibacter pohnpeiensis</name>
    <dbReference type="NCBI Taxonomy" id="454153"/>
    <lineage>
        <taxon>Bacteria</taxon>
        <taxon>Pseudomonadati</taxon>
        <taxon>Verrucomicrobiota</taxon>
        <taxon>Verrucomicrobiia</taxon>
        <taxon>Verrucomicrobiales</taxon>
        <taxon>Verrucomicrobiaceae</taxon>
        <taxon>Luteolibacter</taxon>
    </lineage>
</organism>